<keyword evidence="6" id="KW-1185">Reference proteome</keyword>
<evidence type="ECO:0000259" key="4">
    <source>
        <dbReference type="PROSITE" id="PS50109"/>
    </source>
</evidence>
<evidence type="ECO:0000313" key="6">
    <source>
        <dbReference type="Proteomes" id="UP001055453"/>
    </source>
</evidence>
<evidence type="ECO:0000256" key="3">
    <source>
        <dbReference type="ARBA" id="ARBA00023012"/>
    </source>
</evidence>
<keyword evidence="2" id="KW-0808">Transferase</keyword>
<dbReference type="SMART" id="SM00387">
    <property type="entry name" value="HATPase_c"/>
    <property type="match status" value="1"/>
</dbReference>
<gene>
    <name evidence="5" type="ORF">ANSO36C_58200</name>
</gene>
<organism evidence="5 6">
    <name type="scientific">Nostoc cf. commune SO-36</name>
    <dbReference type="NCBI Taxonomy" id="449208"/>
    <lineage>
        <taxon>Bacteria</taxon>
        <taxon>Bacillati</taxon>
        <taxon>Cyanobacteriota</taxon>
        <taxon>Cyanophyceae</taxon>
        <taxon>Nostocales</taxon>
        <taxon>Nostocaceae</taxon>
        <taxon>Nostoc</taxon>
    </lineage>
</organism>
<name>A0ABM7Z9U8_NOSCO</name>
<accession>A0ABM7Z9U8</accession>
<dbReference type="Proteomes" id="UP001055453">
    <property type="component" value="Chromosome"/>
</dbReference>
<dbReference type="SUPFAM" id="SSF55874">
    <property type="entry name" value="ATPase domain of HSP90 chaperone/DNA topoisomerase II/histidine kinase"/>
    <property type="match status" value="1"/>
</dbReference>
<protein>
    <recommendedName>
        <fullName evidence="4">Histidine kinase domain-containing protein</fullName>
    </recommendedName>
</protein>
<feature type="domain" description="Histidine kinase" evidence="4">
    <location>
        <begin position="1"/>
        <end position="168"/>
    </location>
</feature>
<dbReference type="EMBL" id="AP025732">
    <property type="protein sequence ID" value="BDI20018.1"/>
    <property type="molecule type" value="Genomic_DNA"/>
</dbReference>
<sequence>MGWTKLLKNRSLNEATTLRALDAIQRNAELQAQLIEDLLDISRILQGKLALNLETVNLIFTIEAALETVQLAAEAKSIQVNLHLDTRIGQVKGDSNRIQQIIWNLLSNAIKFTPSGGQVEVYLEQINSEVQLRVSDTGKGISPDSMPYVFEYFRQADSTTTRTFRWIGAWFWRLCANLWSYMAVQLGQRA</sequence>
<dbReference type="InterPro" id="IPR003594">
    <property type="entry name" value="HATPase_dom"/>
</dbReference>
<dbReference type="InterPro" id="IPR036890">
    <property type="entry name" value="HATPase_C_sf"/>
</dbReference>
<keyword evidence="1" id="KW-0597">Phosphoprotein</keyword>
<dbReference type="Gene3D" id="3.30.565.10">
    <property type="entry name" value="Histidine kinase-like ATPase, C-terminal domain"/>
    <property type="match status" value="1"/>
</dbReference>
<reference evidence="5" key="1">
    <citation type="submission" date="2022-04" db="EMBL/GenBank/DDBJ databases">
        <title>Complete genome sequence of a cyanobacterium, Nostoc sp. SO-36, isolated in Antarctica.</title>
        <authorList>
            <person name="Kanesaki Y."/>
            <person name="Effendi D."/>
            <person name="Sakamoto T."/>
            <person name="Ohtani S."/>
            <person name="Awai K."/>
        </authorList>
    </citation>
    <scope>NUCLEOTIDE SEQUENCE</scope>
    <source>
        <strain evidence="5">SO-36</strain>
    </source>
</reference>
<evidence type="ECO:0000256" key="2">
    <source>
        <dbReference type="ARBA" id="ARBA00022777"/>
    </source>
</evidence>
<dbReference type="Gene3D" id="1.10.287.130">
    <property type="match status" value="1"/>
</dbReference>
<dbReference type="PANTHER" id="PTHR43547">
    <property type="entry name" value="TWO-COMPONENT HISTIDINE KINASE"/>
    <property type="match status" value="1"/>
</dbReference>
<dbReference type="InterPro" id="IPR005467">
    <property type="entry name" value="His_kinase_dom"/>
</dbReference>
<evidence type="ECO:0000313" key="5">
    <source>
        <dbReference type="EMBL" id="BDI20018.1"/>
    </source>
</evidence>
<dbReference type="PROSITE" id="PS50109">
    <property type="entry name" value="HIS_KIN"/>
    <property type="match status" value="1"/>
</dbReference>
<keyword evidence="3" id="KW-0902">Two-component regulatory system</keyword>
<dbReference type="PANTHER" id="PTHR43547:SF2">
    <property type="entry name" value="HYBRID SIGNAL TRANSDUCTION HISTIDINE KINASE C"/>
    <property type="match status" value="1"/>
</dbReference>
<dbReference type="Pfam" id="PF02518">
    <property type="entry name" value="HATPase_c"/>
    <property type="match status" value="1"/>
</dbReference>
<dbReference type="InterPro" id="IPR003661">
    <property type="entry name" value="HisK_dim/P_dom"/>
</dbReference>
<evidence type="ECO:0000256" key="1">
    <source>
        <dbReference type="ARBA" id="ARBA00022553"/>
    </source>
</evidence>
<dbReference type="CDD" id="cd00082">
    <property type="entry name" value="HisKA"/>
    <property type="match status" value="1"/>
</dbReference>
<keyword evidence="2" id="KW-0418">Kinase</keyword>
<proteinExistence type="predicted"/>